<evidence type="ECO:0000256" key="3">
    <source>
        <dbReference type="ARBA" id="ARBA00022448"/>
    </source>
</evidence>
<dbReference type="GO" id="GO:0051117">
    <property type="term" value="F:ATPase binding"/>
    <property type="evidence" value="ECO:0007669"/>
    <property type="project" value="TreeGrafter"/>
</dbReference>
<feature type="transmembrane region" description="Helical" evidence="9">
    <location>
        <begin position="464"/>
        <end position="487"/>
    </location>
</feature>
<keyword evidence="11" id="KW-1185">Reference proteome</keyword>
<dbReference type="PANTHER" id="PTHR11629:SF63">
    <property type="entry name" value="V-TYPE PROTON ATPASE SUBUNIT A"/>
    <property type="match status" value="1"/>
</dbReference>
<name>A0A0D8J5P0_9BACT</name>
<feature type="transmembrane region" description="Helical" evidence="9">
    <location>
        <begin position="354"/>
        <end position="381"/>
    </location>
</feature>
<feature type="transmembrane region" description="Helical" evidence="9">
    <location>
        <begin position="508"/>
        <end position="529"/>
    </location>
</feature>
<reference evidence="10 11" key="1">
    <citation type="submission" date="2014-09" db="EMBL/GenBank/DDBJ databases">
        <title>Draft Genome Sequence of Draconibacterium sp. JN14CK-3.</title>
        <authorList>
            <person name="Dong C."/>
            <person name="Lai Q."/>
            <person name="Shao Z."/>
        </authorList>
    </citation>
    <scope>NUCLEOTIDE SEQUENCE [LARGE SCALE GENOMIC DNA]</scope>
    <source>
        <strain evidence="10 11">JN14CK-3</strain>
    </source>
</reference>
<dbReference type="OrthoDB" id="9803814at2"/>
<gene>
    <name evidence="10" type="ORF">LH29_22715</name>
</gene>
<comment type="caution">
    <text evidence="10">The sequence shown here is derived from an EMBL/GenBank/DDBJ whole genome shotgun (WGS) entry which is preliminary data.</text>
</comment>
<keyword evidence="5 9" id="KW-1133">Transmembrane helix</keyword>
<dbReference type="PANTHER" id="PTHR11629">
    <property type="entry name" value="VACUOLAR PROTON ATPASES"/>
    <property type="match status" value="1"/>
</dbReference>
<accession>A0A0D8J5P0</accession>
<evidence type="ECO:0000313" key="10">
    <source>
        <dbReference type="EMBL" id="KJF42089.1"/>
    </source>
</evidence>
<feature type="coiled-coil region" evidence="8">
    <location>
        <begin position="76"/>
        <end position="103"/>
    </location>
</feature>
<feature type="transmembrane region" description="Helical" evidence="9">
    <location>
        <begin position="314"/>
        <end position="342"/>
    </location>
</feature>
<organism evidence="10 11">
    <name type="scientific">Draconibacterium sediminis</name>
    <dbReference type="NCBI Taxonomy" id="1544798"/>
    <lineage>
        <taxon>Bacteria</taxon>
        <taxon>Pseudomonadati</taxon>
        <taxon>Bacteroidota</taxon>
        <taxon>Bacteroidia</taxon>
        <taxon>Marinilabiliales</taxon>
        <taxon>Prolixibacteraceae</taxon>
        <taxon>Draconibacterium</taxon>
    </lineage>
</organism>
<keyword evidence="3" id="KW-0813">Transport</keyword>
<dbReference type="RefSeq" id="WP_045033412.1">
    <property type="nucleotide sequence ID" value="NZ_JRHC01000007.1"/>
</dbReference>
<keyword evidence="6" id="KW-0406">Ion transport</keyword>
<dbReference type="GO" id="GO:0016471">
    <property type="term" value="C:vacuolar proton-transporting V-type ATPase complex"/>
    <property type="evidence" value="ECO:0007669"/>
    <property type="project" value="TreeGrafter"/>
</dbReference>
<evidence type="ECO:0000256" key="9">
    <source>
        <dbReference type="SAM" id="Phobius"/>
    </source>
</evidence>
<keyword evidence="7 9" id="KW-0472">Membrane</keyword>
<dbReference type="Proteomes" id="UP000032544">
    <property type="component" value="Unassembled WGS sequence"/>
</dbReference>
<feature type="transmembrane region" description="Helical" evidence="9">
    <location>
        <begin position="401"/>
        <end position="419"/>
    </location>
</feature>
<comment type="similarity">
    <text evidence="2">Belongs to the V-ATPase 116 kDa subunit family.</text>
</comment>
<evidence type="ECO:0000313" key="11">
    <source>
        <dbReference type="Proteomes" id="UP000032544"/>
    </source>
</evidence>
<dbReference type="GO" id="GO:0046961">
    <property type="term" value="F:proton-transporting ATPase activity, rotational mechanism"/>
    <property type="evidence" value="ECO:0007669"/>
    <property type="project" value="InterPro"/>
</dbReference>
<keyword evidence="4 9" id="KW-0812">Transmembrane</keyword>
<dbReference type="PATRIC" id="fig|1544798.3.peg.4726"/>
<dbReference type="GO" id="GO:0007035">
    <property type="term" value="P:vacuolar acidification"/>
    <property type="evidence" value="ECO:0007669"/>
    <property type="project" value="TreeGrafter"/>
</dbReference>
<comment type="subcellular location">
    <subcellularLocation>
        <location evidence="1">Membrane</location>
        <topology evidence="1">Multi-pass membrane protein</topology>
    </subcellularLocation>
</comment>
<evidence type="ECO:0000256" key="8">
    <source>
        <dbReference type="SAM" id="Coils"/>
    </source>
</evidence>
<feature type="transmembrane region" description="Helical" evidence="9">
    <location>
        <begin position="541"/>
        <end position="561"/>
    </location>
</feature>
<evidence type="ECO:0000256" key="1">
    <source>
        <dbReference type="ARBA" id="ARBA00004141"/>
    </source>
</evidence>
<dbReference type="EMBL" id="JRHC01000007">
    <property type="protein sequence ID" value="KJF42089.1"/>
    <property type="molecule type" value="Genomic_DNA"/>
</dbReference>
<dbReference type="InterPro" id="IPR002490">
    <property type="entry name" value="V-ATPase_116kDa_su"/>
</dbReference>
<dbReference type="GO" id="GO:0033179">
    <property type="term" value="C:proton-transporting V-type ATPase, V0 domain"/>
    <property type="evidence" value="ECO:0007669"/>
    <property type="project" value="InterPro"/>
</dbReference>
<dbReference type="AlphaFoldDB" id="A0A0D8J5P0"/>
<evidence type="ECO:0000256" key="5">
    <source>
        <dbReference type="ARBA" id="ARBA00022989"/>
    </source>
</evidence>
<sequence>MIVPMLKYTFLVFHREYEDFLIELNRLGLVHIAELGLDPSKETTKKVAELNKYERAINFLQKRESETPEKPRLYSAPEIIDDLTEKQKELEELEARLESLSKAAQKALPWGDFSPELIEQLKSEGIQLEFYQTTNKKYIELEQRNFPIVSISETASQVLFVHIQQNEEAIEIDAEQLELPPLPFFVIEKQIRETEERIKAIHTTFNSYANNSIYLLEEEKTTLIRSLEFDNVLRNTNKEAENKLMVLEGWVPQTKTPALNQFLKDSDAVYFSRRAKPDDKIPVLLKNNRFGKLFEPIGSMFSLPDYAELDLTVFFAPFFMLFFGFCLGDAGYGLLFVFGAGLYKLKAKAEFKPYLSLIQILGAATILFGVVSGTFFGINLIETDFALTERVRHLFLNPDKMFNLSLMLGGVQIIFGLFIKAANQTKQFGFSYALATYGWLVILIGSIAYALLSGAGIIPKNKTILYGIIALGGFFVLFFSDPGVNVFARIGKGVWDVYSTVTGIFGDLLSYIRLFALGLSSAILGFVINDIGLQILGASKILGPVFFVLFLLLGHTLNILISSLGSFVHPMRLTFVEFYKSAGFKGGGEEYKPFGKTNNEG</sequence>
<evidence type="ECO:0000256" key="4">
    <source>
        <dbReference type="ARBA" id="ARBA00022692"/>
    </source>
</evidence>
<protein>
    <submittedName>
        <fullName evidence="10">Uncharacterized protein</fullName>
    </submittedName>
</protein>
<dbReference type="STRING" id="1544798.LH29_22715"/>
<proteinExistence type="inferred from homology"/>
<feature type="transmembrane region" description="Helical" evidence="9">
    <location>
        <begin position="431"/>
        <end position="452"/>
    </location>
</feature>
<evidence type="ECO:0000256" key="2">
    <source>
        <dbReference type="ARBA" id="ARBA00009904"/>
    </source>
</evidence>
<keyword evidence="8" id="KW-0175">Coiled coil</keyword>
<dbReference type="Pfam" id="PF01496">
    <property type="entry name" value="V_ATPase_I"/>
    <property type="match status" value="1"/>
</dbReference>
<evidence type="ECO:0000256" key="6">
    <source>
        <dbReference type="ARBA" id="ARBA00023065"/>
    </source>
</evidence>
<evidence type="ECO:0000256" key="7">
    <source>
        <dbReference type="ARBA" id="ARBA00023136"/>
    </source>
</evidence>